<proteinExistence type="predicted"/>
<dbReference type="RefSeq" id="XP_066694369.1">
    <property type="nucleotide sequence ID" value="XM_066850226.1"/>
</dbReference>
<keyword evidence="3" id="KW-1185">Reference proteome</keyword>
<evidence type="ECO:0000313" key="2">
    <source>
        <dbReference type="EMBL" id="KAK7941617.1"/>
    </source>
</evidence>
<gene>
    <name evidence="2" type="ORF">PG986_014004</name>
</gene>
<protein>
    <submittedName>
        <fullName evidence="2">Uncharacterized protein</fullName>
    </submittedName>
</protein>
<feature type="region of interest" description="Disordered" evidence="1">
    <location>
        <begin position="56"/>
        <end position="82"/>
    </location>
</feature>
<sequence length="222" mass="24184">MTQGLFAATAEHYVSSYHGSGVTILLVIFNAAANANVGLNADLNLRDTLKDVRAQGHASELQSPTARDVLSTNNESKIEPEINGKQLGEYALSNGSGRHGMLNDNDFYDRMKFLFFSVDFGTSSVCQVDPAPVAEAPATGISQLIKAHLPSGTFDFKTQDGMCQYKSDGKGNAGALWCGDKAYSCKEHADFRKEREGDVYCRNLSTRITGFVEQRPVVACEW</sequence>
<evidence type="ECO:0000313" key="3">
    <source>
        <dbReference type="Proteomes" id="UP001391051"/>
    </source>
</evidence>
<accession>A0ABR1PX87</accession>
<dbReference type="GeneID" id="92083288"/>
<dbReference type="EMBL" id="JAQQWE010000009">
    <property type="protein sequence ID" value="KAK7941617.1"/>
    <property type="molecule type" value="Genomic_DNA"/>
</dbReference>
<organism evidence="2 3">
    <name type="scientific">Apiospora aurea</name>
    <dbReference type="NCBI Taxonomy" id="335848"/>
    <lineage>
        <taxon>Eukaryota</taxon>
        <taxon>Fungi</taxon>
        <taxon>Dikarya</taxon>
        <taxon>Ascomycota</taxon>
        <taxon>Pezizomycotina</taxon>
        <taxon>Sordariomycetes</taxon>
        <taxon>Xylariomycetidae</taxon>
        <taxon>Amphisphaeriales</taxon>
        <taxon>Apiosporaceae</taxon>
        <taxon>Apiospora</taxon>
    </lineage>
</organism>
<feature type="compositionally biased region" description="Polar residues" evidence="1">
    <location>
        <begin position="60"/>
        <end position="75"/>
    </location>
</feature>
<name>A0ABR1PX87_9PEZI</name>
<dbReference type="Proteomes" id="UP001391051">
    <property type="component" value="Unassembled WGS sequence"/>
</dbReference>
<evidence type="ECO:0000256" key="1">
    <source>
        <dbReference type="SAM" id="MobiDB-lite"/>
    </source>
</evidence>
<reference evidence="2 3" key="1">
    <citation type="submission" date="2023-01" db="EMBL/GenBank/DDBJ databases">
        <title>Analysis of 21 Apiospora genomes using comparative genomics revels a genus with tremendous synthesis potential of carbohydrate active enzymes and secondary metabolites.</title>
        <authorList>
            <person name="Sorensen T."/>
        </authorList>
    </citation>
    <scope>NUCLEOTIDE SEQUENCE [LARGE SCALE GENOMIC DNA]</scope>
    <source>
        <strain evidence="2 3">CBS 24483</strain>
    </source>
</reference>
<comment type="caution">
    <text evidence="2">The sequence shown here is derived from an EMBL/GenBank/DDBJ whole genome shotgun (WGS) entry which is preliminary data.</text>
</comment>